<sequence>MAEGGRNSKGQFAKGNRGKAKGTRHKATVACEALLDGQVEKLTKKAVDMALAGDVQAMRICMDRIAPPRKDRHVIFDMPQIEGAHDHPAALASIMTAVAGGALTPAEGQALAAMLAEHRKAIETADIESRLAALEASHG</sequence>
<proteinExistence type="predicted"/>
<reference evidence="2 3" key="1">
    <citation type="submission" date="2020-08" db="EMBL/GenBank/DDBJ databases">
        <title>Genomic Encyclopedia of Type Strains, Phase IV (KMG-IV): sequencing the most valuable type-strain genomes for metagenomic binning, comparative biology and taxonomic classification.</title>
        <authorList>
            <person name="Goeker M."/>
        </authorList>
    </citation>
    <scope>NUCLEOTIDE SEQUENCE [LARGE SCALE GENOMIC DNA]</scope>
    <source>
        <strain evidence="2 3">DSM 19371</strain>
    </source>
</reference>
<evidence type="ECO:0000313" key="2">
    <source>
        <dbReference type="EMBL" id="MBB4149810.1"/>
    </source>
</evidence>
<name>A0A7W6LSR3_9SPHN</name>
<feature type="region of interest" description="Disordered" evidence="1">
    <location>
        <begin position="1"/>
        <end position="23"/>
    </location>
</feature>
<dbReference type="Proteomes" id="UP000590524">
    <property type="component" value="Unassembled WGS sequence"/>
</dbReference>
<keyword evidence="3" id="KW-1185">Reference proteome</keyword>
<comment type="caution">
    <text evidence="2">The sequence shown here is derived from an EMBL/GenBank/DDBJ whole genome shotgun (WGS) entry which is preliminary data.</text>
</comment>
<evidence type="ECO:0008006" key="4">
    <source>
        <dbReference type="Google" id="ProtNLM"/>
    </source>
</evidence>
<dbReference type="RefSeq" id="WP_188083305.1">
    <property type="nucleotide sequence ID" value="NZ_JACIEU010000015.1"/>
</dbReference>
<gene>
    <name evidence="2" type="ORF">GGQ90_003604</name>
</gene>
<protein>
    <recommendedName>
        <fullName evidence="4">DUF5681 domain-containing protein</fullName>
    </recommendedName>
</protein>
<accession>A0A7W6LSR3</accession>
<organism evidence="2 3">
    <name type="scientific">Sphingobium scionense</name>
    <dbReference type="NCBI Taxonomy" id="1404341"/>
    <lineage>
        <taxon>Bacteria</taxon>
        <taxon>Pseudomonadati</taxon>
        <taxon>Pseudomonadota</taxon>
        <taxon>Alphaproteobacteria</taxon>
        <taxon>Sphingomonadales</taxon>
        <taxon>Sphingomonadaceae</taxon>
        <taxon>Sphingobium</taxon>
    </lineage>
</organism>
<dbReference type="EMBL" id="JACIEU010000015">
    <property type="protein sequence ID" value="MBB4149810.1"/>
    <property type="molecule type" value="Genomic_DNA"/>
</dbReference>
<dbReference type="AlphaFoldDB" id="A0A7W6LSR3"/>
<evidence type="ECO:0000313" key="3">
    <source>
        <dbReference type="Proteomes" id="UP000590524"/>
    </source>
</evidence>
<evidence type="ECO:0000256" key="1">
    <source>
        <dbReference type="SAM" id="MobiDB-lite"/>
    </source>
</evidence>